<keyword evidence="2" id="KW-0812">Transmembrane</keyword>
<sequence>RLLSFIFMYLFMNFLSPTFCLLLAMSLPEITLHTPAQYVAVMHLQLVCHPVPGSDVVLPCSVRELVNPNIMVNAVDLTVPCVQNQTLRDFTDQIPSYRGRTAVFKEELKNGDVSLKLSNVRICDEGEYRCRVDSTSWRSDKTIKLSVEGKLITMEKYESGKFSLLCESKGWHPEPELQWRNSKGVNLTAETETQAVADLFNVKSRITVEKIDSFFCSVTQRHHEKEERIDAQSLHGELLHTPTHSFKYITGQEGKSASLLPPQAEKTAGAATQYDHLLQKGASKSILTSCFNRVVRGLHSIPAAGPPAASLRAAEKICWHLSPLPSRTLYSSRLNIRKPCRLAEILPPTTQLLSACCHQGGD</sequence>
<accession>A0A3B1JXQ6</accession>
<evidence type="ECO:0000313" key="8">
    <source>
        <dbReference type="Ensembl" id="ENSAMXP00000046501.1"/>
    </source>
</evidence>
<dbReference type="InterPro" id="IPR050504">
    <property type="entry name" value="IgSF_BTN/MOG"/>
</dbReference>
<dbReference type="Gene3D" id="2.60.40.10">
    <property type="entry name" value="Immunoglobulins"/>
    <property type="match status" value="2"/>
</dbReference>
<feature type="chain" id="PRO_5017204648" description="Ig-like domain-containing protein" evidence="6">
    <location>
        <begin position="21"/>
        <end position="362"/>
    </location>
</feature>
<dbReference type="InterPro" id="IPR053896">
    <property type="entry name" value="BTN3A2-like_Ig-C"/>
</dbReference>
<feature type="domain" description="Ig-like" evidence="7">
    <location>
        <begin position="148"/>
        <end position="235"/>
    </location>
</feature>
<evidence type="ECO:0000256" key="2">
    <source>
        <dbReference type="ARBA" id="ARBA00022692"/>
    </source>
</evidence>
<dbReference type="InterPro" id="IPR013106">
    <property type="entry name" value="Ig_V-set"/>
</dbReference>
<dbReference type="Pfam" id="PF07686">
    <property type="entry name" value="V-set"/>
    <property type="match status" value="1"/>
</dbReference>
<dbReference type="SUPFAM" id="SSF48726">
    <property type="entry name" value="Immunoglobulin"/>
    <property type="match status" value="2"/>
</dbReference>
<evidence type="ECO:0000259" key="7">
    <source>
        <dbReference type="PROSITE" id="PS50835"/>
    </source>
</evidence>
<keyword evidence="3" id="KW-1133">Transmembrane helix</keyword>
<organism evidence="8 9">
    <name type="scientific">Astyanax mexicanus</name>
    <name type="common">Blind cave fish</name>
    <name type="synonym">Astyanax fasciatus mexicanus</name>
    <dbReference type="NCBI Taxonomy" id="7994"/>
    <lineage>
        <taxon>Eukaryota</taxon>
        <taxon>Metazoa</taxon>
        <taxon>Chordata</taxon>
        <taxon>Craniata</taxon>
        <taxon>Vertebrata</taxon>
        <taxon>Euteleostomi</taxon>
        <taxon>Actinopterygii</taxon>
        <taxon>Neopterygii</taxon>
        <taxon>Teleostei</taxon>
        <taxon>Ostariophysi</taxon>
        <taxon>Characiformes</taxon>
        <taxon>Characoidei</taxon>
        <taxon>Acestrorhamphidae</taxon>
        <taxon>Acestrorhamphinae</taxon>
        <taxon>Astyanax</taxon>
    </lineage>
</organism>
<dbReference type="InterPro" id="IPR036179">
    <property type="entry name" value="Ig-like_dom_sf"/>
</dbReference>
<reference evidence="9" key="1">
    <citation type="submission" date="2013-03" db="EMBL/GenBank/DDBJ databases">
        <authorList>
            <person name="Jeffery W."/>
            <person name="Warren W."/>
            <person name="Wilson R.K."/>
        </authorList>
    </citation>
    <scope>NUCLEOTIDE SEQUENCE</scope>
    <source>
        <strain evidence="9">female</strain>
    </source>
</reference>
<comment type="subcellular location">
    <subcellularLocation>
        <location evidence="1">Membrane</location>
    </subcellularLocation>
</comment>
<evidence type="ECO:0000256" key="6">
    <source>
        <dbReference type="SAM" id="SignalP"/>
    </source>
</evidence>
<evidence type="ECO:0000256" key="3">
    <source>
        <dbReference type="ARBA" id="ARBA00022989"/>
    </source>
</evidence>
<dbReference type="Bgee" id="ENSAMXG00000038890">
    <property type="expression patterns" value="Expressed in camera-type eye and 10 other cell types or tissues"/>
</dbReference>
<dbReference type="GO" id="GO:0005102">
    <property type="term" value="F:signaling receptor binding"/>
    <property type="evidence" value="ECO:0007669"/>
    <property type="project" value="TreeGrafter"/>
</dbReference>
<keyword evidence="4" id="KW-0472">Membrane</keyword>
<reference evidence="9" key="2">
    <citation type="journal article" date="2014" name="Nat. Commun.">
        <title>The cavefish genome reveals candidate genes for eye loss.</title>
        <authorList>
            <person name="McGaugh S.E."/>
            <person name="Gross J.B."/>
            <person name="Aken B."/>
            <person name="Blin M."/>
            <person name="Borowsky R."/>
            <person name="Chalopin D."/>
            <person name="Hinaux H."/>
            <person name="Jeffery W.R."/>
            <person name="Keene A."/>
            <person name="Ma L."/>
            <person name="Minx P."/>
            <person name="Murphy D."/>
            <person name="O'Quin K.E."/>
            <person name="Retaux S."/>
            <person name="Rohner N."/>
            <person name="Searle S.M."/>
            <person name="Stahl B.A."/>
            <person name="Tabin C."/>
            <person name="Volff J.N."/>
            <person name="Yoshizawa M."/>
            <person name="Warren W.C."/>
        </authorList>
    </citation>
    <scope>NUCLEOTIDE SEQUENCE [LARGE SCALE GENOMIC DNA]</scope>
    <source>
        <strain evidence="9">female</strain>
    </source>
</reference>
<keyword evidence="6" id="KW-0732">Signal</keyword>
<dbReference type="Proteomes" id="UP000018467">
    <property type="component" value="Unassembled WGS sequence"/>
</dbReference>
<dbReference type="Pfam" id="PF22705">
    <property type="entry name" value="C2-set_3"/>
    <property type="match status" value="1"/>
</dbReference>
<evidence type="ECO:0000256" key="5">
    <source>
        <dbReference type="ARBA" id="ARBA00023319"/>
    </source>
</evidence>
<feature type="signal peptide" evidence="6">
    <location>
        <begin position="1"/>
        <end position="20"/>
    </location>
</feature>
<dbReference type="InterPro" id="IPR013783">
    <property type="entry name" value="Ig-like_fold"/>
</dbReference>
<dbReference type="PANTHER" id="PTHR24100">
    <property type="entry name" value="BUTYROPHILIN"/>
    <property type="match status" value="1"/>
</dbReference>
<dbReference type="AlphaFoldDB" id="A0A3B1JXQ6"/>
<dbReference type="InParanoid" id="A0A3B1JXQ6"/>
<protein>
    <recommendedName>
        <fullName evidence="7">Ig-like domain-containing protein</fullName>
    </recommendedName>
</protein>
<dbReference type="Ensembl" id="ENSAMXT00000038806.1">
    <property type="protein sequence ID" value="ENSAMXP00000046501.1"/>
    <property type="gene ID" value="ENSAMXG00000038890.1"/>
</dbReference>
<evidence type="ECO:0000256" key="1">
    <source>
        <dbReference type="ARBA" id="ARBA00004370"/>
    </source>
</evidence>
<dbReference type="GO" id="GO:0001817">
    <property type="term" value="P:regulation of cytokine production"/>
    <property type="evidence" value="ECO:0007669"/>
    <property type="project" value="TreeGrafter"/>
</dbReference>
<evidence type="ECO:0000313" key="9">
    <source>
        <dbReference type="Proteomes" id="UP000018467"/>
    </source>
</evidence>
<dbReference type="GO" id="GO:0009897">
    <property type="term" value="C:external side of plasma membrane"/>
    <property type="evidence" value="ECO:0007669"/>
    <property type="project" value="TreeGrafter"/>
</dbReference>
<reference evidence="8" key="4">
    <citation type="submission" date="2025-09" db="UniProtKB">
        <authorList>
            <consortium name="Ensembl"/>
        </authorList>
    </citation>
    <scope>IDENTIFICATION</scope>
</reference>
<dbReference type="InterPro" id="IPR007110">
    <property type="entry name" value="Ig-like_dom"/>
</dbReference>
<keyword evidence="9" id="KW-1185">Reference proteome</keyword>
<dbReference type="GO" id="GO:0050852">
    <property type="term" value="P:T cell receptor signaling pathway"/>
    <property type="evidence" value="ECO:0007669"/>
    <property type="project" value="TreeGrafter"/>
</dbReference>
<dbReference type="GeneTree" id="ENSGT01050000244843"/>
<keyword evidence="5" id="KW-0393">Immunoglobulin domain</keyword>
<evidence type="ECO:0000256" key="4">
    <source>
        <dbReference type="ARBA" id="ARBA00023136"/>
    </source>
</evidence>
<feature type="domain" description="Ig-like" evidence="7">
    <location>
        <begin position="28"/>
        <end position="146"/>
    </location>
</feature>
<dbReference type="FunFam" id="2.60.40.10:FF:000088">
    <property type="entry name" value="Butyrophilin subfamily 1 member A1"/>
    <property type="match status" value="1"/>
</dbReference>
<name>A0A3B1JXQ6_ASTMX</name>
<reference evidence="8" key="3">
    <citation type="submission" date="2025-08" db="UniProtKB">
        <authorList>
            <consortium name="Ensembl"/>
        </authorList>
    </citation>
    <scope>IDENTIFICATION</scope>
</reference>
<dbReference type="PROSITE" id="PS50835">
    <property type="entry name" value="IG_LIKE"/>
    <property type="match status" value="2"/>
</dbReference>
<proteinExistence type="predicted"/>